<accession>A0A9P9HC19</accession>
<dbReference type="EMBL" id="JAGTJS010000010">
    <property type="protein sequence ID" value="KAH7254914.1"/>
    <property type="molecule type" value="Genomic_DNA"/>
</dbReference>
<reference evidence="2" key="1">
    <citation type="journal article" date="2021" name="Nat. Commun.">
        <title>Genetic determinants of endophytism in the Arabidopsis root mycobiome.</title>
        <authorList>
            <person name="Mesny F."/>
            <person name="Miyauchi S."/>
            <person name="Thiergart T."/>
            <person name="Pickel B."/>
            <person name="Atanasova L."/>
            <person name="Karlsson M."/>
            <person name="Huettel B."/>
            <person name="Barry K.W."/>
            <person name="Haridas S."/>
            <person name="Chen C."/>
            <person name="Bauer D."/>
            <person name="Andreopoulos W."/>
            <person name="Pangilinan J."/>
            <person name="LaButti K."/>
            <person name="Riley R."/>
            <person name="Lipzen A."/>
            <person name="Clum A."/>
            <person name="Drula E."/>
            <person name="Henrissat B."/>
            <person name="Kohler A."/>
            <person name="Grigoriev I.V."/>
            <person name="Martin F.M."/>
            <person name="Hacquard S."/>
        </authorList>
    </citation>
    <scope>NUCLEOTIDE SEQUENCE</scope>
    <source>
        <strain evidence="2">FSSC 5 MPI-SDFR-AT-0091</strain>
    </source>
</reference>
<keyword evidence="3" id="KW-1185">Reference proteome</keyword>
<feature type="region of interest" description="Disordered" evidence="1">
    <location>
        <begin position="57"/>
        <end position="85"/>
    </location>
</feature>
<proteinExistence type="predicted"/>
<dbReference type="AlphaFoldDB" id="A0A9P9HC19"/>
<dbReference type="Proteomes" id="UP000736672">
    <property type="component" value="Unassembled WGS sequence"/>
</dbReference>
<evidence type="ECO:0000313" key="2">
    <source>
        <dbReference type="EMBL" id="KAH7254914.1"/>
    </source>
</evidence>
<comment type="caution">
    <text evidence="2">The sequence shown here is derived from an EMBL/GenBank/DDBJ whole genome shotgun (WGS) entry which is preliminary data.</text>
</comment>
<evidence type="ECO:0000313" key="3">
    <source>
        <dbReference type="Proteomes" id="UP000736672"/>
    </source>
</evidence>
<feature type="non-terminal residue" evidence="2">
    <location>
        <position position="85"/>
    </location>
</feature>
<organism evidence="2 3">
    <name type="scientific">Fusarium solani</name>
    <name type="common">Filamentous fungus</name>
    <dbReference type="NCBI Taxonomy" id="169388"/>
    <lineage>
        <taxon>Eukaryota</taxon>
        <taxon>Fungi</taxon>
        <taxon>Dikarya</taxon>
        <taxon>Ascomycota</taxon>
        <taxon>Pezizomycotina</taxon>
        <taxon>Sordariomycetes</taxon>
        <taxon>Hypocreomycetidae</taxon>
        <taxon>Hypocreales</taxon>
        <taxon>Nectriaceae</taxon>
        <taxon>Fusarium</taxon>
        <taxon>Fusarium solani species complex</taxon>
    </lineage>
</organism>
<gene>
    <name evidence="2" type="ORF">B0J15DRAFT_494984</name>
</gene>
<protein>
    <submittedName>
        <fullName evidence="2">Uncharacterized protein</fullName>
    </submittedName>
</protein>
<sequence>MAHCYQVHRCVNLAARAPAKVVAAAVLAFLCIGDLNLGLTLLDQVGDIGKTHVPVGFGGGSCDGQRGQGEDGESRKLHGESGRDF</sequence>
<evidence type="ECO:0000256" key="1">
    <source>
        <dbReference type="SAM" id="MobiDB-lite"/>
    </source>
</evidence>
<name>A0A9P9HC19_FUSSL</name>
<feature type="compositionally biased region" description="Basic and acidic residues" evidence="1">
    <location>
        <begin position="68"/>
        <end position="85"/>
    </location>
</feature>